<dbReference type="InterPro" id="IPR050588">
    <property type="entry name" value="WNK_Ser-Thr_kinase"/>
</dbReference>
<proteinExistence type="predicted"/>
<protein>
    <recommendedName>
        <fullName evidence="2">Protein kinase domain-containing protein</fullName>
    </recommendedName>
</protein>
<dbReference type="AlphaFoldDB" id="A0A267EA07"/>
<feature type="domain" description="Protein kinase" evidence="2">
    <location>
        <begin position="356"/>
        <end position="637"/>
    </location>
</feature>
<dbReference type="Gene3D" id="3.30.200.20">
    <property type="entry name" value="Phosphorylase Kinase, domain 1"/>
    <property type="match status" value="1"/>
</dbReference>
<feature type="compositionally biased region" description="Low complexity" evidence="1">
    <location>
        <begin position="165"/>
        <end position="191"/>
    </location>
</feature>
<dbReference type="STRING" id="282301.A0A267EA07"/>
<feature type="compositionally biased region" description="Basic and acidic residues" evidence="1">
    <location>
        <begin position="301"/>
        <end position="330"/>
    </location>
</feature>
<dbReference type="GO" id="GO:0005524">
    <property type="term" value="F:ATP binding"/>
    <property type="evidence" value="ECO:0007669"/>
    <property type="project" value="InterPro"/>
</dbReference>
<dbReference type="PROSITE" id="PS50011">
    <property type="entry name" value="PROTEIN_KINASE_DOM"/>
    <property type="match status" value="1"/>
</dbReference>
<dbReference type="EMBL" id="NIVC01002377">
    <property type="protein sequence ID" value="PAA58421.1"/>
    <property type="molecule type" value="Genomic_DNA"/>
</dbReference>
<accession>A0A267EA07</accession>
<feature type="region of interest" description="Disordered" evidence="1">
    <location>
        <begin position="1067"/>
        <end position="1089"/>
    </location>
</feature>
<dbReference type="GO" id="GO:0004672">
    <property type="term" value="F:protein kinase activity"/>
    <property type="evidence" value="ECO:0007669"/>
    <property type="project" value="InterPro"/>
</dbReference>
<dbReference type="InterPro" id="IPR000719">
    <property type="entry name" value="Prot_kinase_dom"/>
</dbReference>
<keyword evidence="4" id="KW-1185">Reference proteome</keyword>
<feature type="region of interest" description="Disordered" evidence="1">
    <location>
        <begin position="1246"/>
        <end position="1265"/>
    </location>
</feature>
<dbReference type="SUPFAM" id="SSF56112">
    <property type="entry name" value="Protein kinase-like (PK-like)"/>
    <property type="match status" value="1"/>
</dbReference>
<feature type="compositionally biased region" description="Gly residues" evidence="1">
    <location>
        <begin position="61"/>
        <end position="70"/>
    </location>
</feature>
<dbReference type="PROSITE" id="PS00108">
    <property type="entry name" value="PROTEIN_KINASE_ST"/>
    <property type="match status" value="1"/>
</dbReference>
<evidence type="ECO:0000313" key="4">
    <source>
        <dbReference type="Proteomes" id="UP000215902"/>
    </source>
</evidence>
<feature type="region of interest" description="Disordered" evidence="1">
    <location>
        <begin position="135"/>
        <end position="208"/>
    </location>
</feature>
<evidence type="ECO:0000256" key="1">
    <source>
        <dbReference type="SAM" id="MobiDB-lite"/>
    </source>
</evidence>
<dbReference type="Pfam" id="PF00069">
    <property type="entry name" value="Pkinase"/>
    <property type="match status" value="1"/>
</dbReference>
<dbReference type="InterPro" id="IPR008271">
    <property type="entry name" value="Ser/Thr_kinase_AS"/>
</dbReference>
<evidence type="ECO:0000259" key="2">
    <source>
        <dbReference type="PROSITE" id="PS50011"/>
    </source>
</evidence>
<feature type="non-terminal residue" evidence="3">
    <location>
        <position position="1"/>
    </location>
</feature>
<dbReference type="PANTHER" id="PTHR13902">
    <property type="entry name" value="SERINE/THREONINE-PROTEIN KINASE WNK WITH NO LYSINE -RELATED"/>
    <property type="match status" value="1"/>
</dbReference>
<feature type="region of interest" description="Disordered" evidence="1">
    <location>
        <begin position="663"/>
        <end position="687"/>
    </location>
</feature>
<comment type="caution">
    <text evidence="3">The sequence shown here is derived from an EMBL/GenBank/DDBJ whole genome shotgun (WGS) entry which is preliminary data.</text>
</comment>
<sequence length="1265" mass="135536">TVETSAPADDGSKMPPPPPQSLPEIQEPVRLRQSAETPTGSTAAEVLSEVHLCYARSMESLGGGGGGALPVGGKTDSSVSSLSPLGAPYKGAARPAVTRARKMQRVPIRETVLSQYEPTEAALDSGLQQRLSVGISAASERRRVLSETISSRSKQDKQKEKELQQQEQQQQPQPSEQQQAAEADESQISQQRPDSVAMPPPPPAVTTFAAAAGSHSPVVVEAVLEEPSPAVSATDAADVPATMNGHDASAAQISTAASVVVSATSTSATSTSIITTNATTSTTVAFAAAAVAAVATPPHAASEKEREINNKKAAKSREEKAKERERKREEQMWRRHQMELQLKQRGIAVSPCGRWIKHNIKCGEGAYKRVYRGYDREQGRPIAWCELKFHVGKDKPAEREQVRKEVEMMIKCEHPNIVRYYDLLDCYFELDENGEKGEKVKATVIVTEFMSEGTLREKMKTFYNERTREAVVDFNVFQSWMQQILEGLRHMHHKMNPPVIHRDLKPENVFIADGENPDEYYNIKLGDFGLATAKTQTRKTMLGTLGYMAPEMLQERYDEKVDIFAFGILIVEMVTNSIPYQECQNFLDVWQRIASNTPPKVLTRIDNPEIRDIFFTCTNPLPDFRPTAEELLSLQIFNLKPVPIQVQLVRLSQALKWEEADSSEANLSGEQPKKVSHQQHGSRDESTAAAVAAAVAAAPTVEYNGDPSKFFHVAEFRLVVNDRQLQQQMKILPGVGFEFQLDCFIDEDLENVVNSFAEYAESDAVGAAAGGSASDHQRRLRQKISGVRHQLNYYRKKVLAGVWNYFMEKLRESDPEPDSENDSSPIVRLGLQARRWAEAKRRVLKQRDDYNRCWEEKLEAQQQAQDESCNVDEPAATVTPLASASVSLSTSVTQALIVSAADQQQQPPPPVQLPPSSSSSSSLSEPHPPGSVRQNLEAVQSVLSSAAAALDIEHAVTAASTAAAAQSSLVVGLSPAGVASLPAVAIATMPPSLPNSMVSPEFSQLPALAASPAAALTIVVDAATAAALNGSGGTSGAGGGSGGRGNLSIIQEVDNAPKSPMQAIVAAPPPTPHNSLGRRDKRPNVEDASAEIDAAADAAADAEVLASSTTAELLLPAGRNGERPLRLPLPDLAAGRCVLLCPCGGDGRRVLVASCRSGPDATLGEVLALLQTAAAAAASTGTDAAGNGVAATATATGQAIRARHYLGRCHTPPSSPTRFDFVQPPTIAEAAEAASGGKKTVGRVAVSSTLLSDTPATPDSSTNGQ</sequence>
<feature type="region of interest" description="Disordered" evidence="1">
    <location>
        <begin position="1"/>
        <end position="44"/>
    </location>
</feature>
<feature type="region of interest" description="Disordered" evidence="1">
    <location>
        <begin position="298"/>
        <end position="330"/>
    </location>
</feature>
<feature type="compositionally biased region" description="Basic and acidic residues" evidence="1">
    <location>
        <begin position="153"/>
        <end position="164"/>
    </location>
</feature>
<organism evidence="3 4">
    <name type="scientific">Macrostomum lignano</name>
    <dbReference type="NCBI Taxonomy" id="282301"/>
    <lineage>
        <taxon>Eukaryota</taxon>
        <taxon>Metazoa</taxon>
        <taxon>Spiralia</taxon>
        <taxon>Lophotrochozoa</taxon>
        <taxon>Platyhelminthes</taxon>
        <taxon>Rhabditophora</taxon>
        <taxon>Macrostomorpha</taxon>
        <taxon>Macrostomida</taxon>
        <taxon>Macrostomidae</taxon>
        <taxon>Macrostomum</taxon>
    </lineage>
</organism>
<dbReference type="SMART" id="SM00220">
    <property type="entry name" value="S_TKc"/>
    <property type="match status" value="1"/>
</dbReference>
<dbReference type="InterPro" id="IPR011009">
    <property type="entry name" value="Kinase-like_dom_sf"/>
</dbReference>
<feature type="compositionally biased region" description="Low complexity" evidence="1">
    <location>
        <begin position="914"/>
        <end position="925"/>
    </location>
</feature>
<name>A0A267EA07_9PLAT</name>
<reference evidence="3 4" key="1">
    <citation type="submission" date="2017-06" db="EMBL/GenBank/DDBJ databases">
        <title>A platform for efficient transgenesis in Macrostomum lignano, a flatworm model organism for stem cell research.</title>
        <authorList>
            <person name="Berezikov E."/>
        </authorList>
    </citation>
    <scope>NUCLEOTIDE SEQUENCE [LARGE SCALE GENOMIC DNA]</scope>
    <source>
        <strain evidence="3">DV1</strain>
        <tissue evidence="3">Whole organism</tissue>
    </source>
</reference>
<dbReference type="OrthoDB" id="4062651at2759"/>
<gene>
    <name evidence="3" type="ORF">BOX15_Mlig013440g2</name>
</gene>
<feature type="region of interest" description="Disordered" evidence="1">
    <location>
        <begin position="61"/>
        <end position="103"/>
    </location>
</feature>
<feature type="region of interest" description="Disordered" evidence="1">
    <location>
        <begin position="901"/>
        <end position="932"/>
    </location>
</feature>
<evidence type="ECO:0000313" key="3">
    <source>
        <dbReference type="EMBL" id="PAA58421.1"/>
    </source>
</evidence>
<dbReference type="Proteomes" id="UP000215902">
    <property type="component" value="Unassembled WGS sequence"/>
</dbReference>
<dbReference type="Gene3D" id="1.10.510.10">
    <property type="entry name" value="Transferase(Phosphotransferase) domain 1"/>
    <property type="match status" value="1"/>
</dbReference>